<dbReference type="PRINTS" id="PR00598">
    <property type="entry name" value="HTHMARR"/>
</dbReference>
<dbReference type="SMART" id="SM00418">
    <property type="entry name" value="HTH_ARSR"/>
    <property type="match status" value="1"/>
</dbReference>
<dbReference type="SUPFAM" id="SSF46785">
    <property type="entry name" value="Winged helix' DNA-binding domain"/>
    <property type="match status" value="1"/>
</dbReference>
<dbReference type="EMBL" id="BOOC01000005">
    <property type="protein sequence ID" value="GIH38781.1"/>
    <property type="molecule type" value="Genomic_DNA"/>
</dbReference>
<accession>A0ABQ4FVH3</accession>
<dbReference type="PANTHER" id="PTHR33164:SF57">
    <property type="entry name" value="MARR-FAMILY TRANSCRIPTIONAL REGULATOR"/>
    <property type="match status" value="1"/>
</dbReference>
<dbReference type="InterPro" id="IPR036390">
    <property type="entry name" value="WH_DNA-bd_sf"/>
</dbReference>
<dbReference type="RefSeq" id="WP_204056387.1">
    <property type="nucleotide sequence ID" value="NZ_BAAAGP010000002.1"/>
</dbReference>
<dbReference type="InterPro" id="IPR036388">
    <property type="entry name" value="WH-like_DNA-bd_sf"/>
</dbReference>
<comment type="caution">
    <text evidence="2">The sequence shown here is derived from an EMBL/GenBank/DDBJ whole genome shotgun (WGS) entry which is preliminary data.</text>
</comment>
<dbReference type="Pfam" id="PF12802">
    <property type="entry name" value="MarR_2"/>
    <property type="match status" value="1"/>
</dbReference>
<gene>
    <name evidence="2" type="ORF">Mco01_17810</name>
</gene>
<feature type="domain" description="HTH marR-type" evidence="1">
    <location>
        <begin position="25"/>
        <end position="159"/>
    </location>
</feature>
<organism evidence="2 3">
    <name type="scientific">Microbispora corallina</name>
    <dbReference type="NCBI Taxonomy" id="83302"/>
    <lineage>
        <taxon>Bacteria</taxon>
        <taxon>Bacillati</taxon>
        <taxon>Actinomycetota</taxon>
        <taxon>Actinomycetes</taxon>
        <taxon>Streptosporangiales</taxon>
        <taxon>Streptosporangiaceae</taxon>
        <taxon>Microbispora</taxon>
    </lineage>
</organism>
<name>A0ABQ4FVH3_9ACTN</name>
<evidence type="ECO:0000259" key="1">
    <source>
        <dbReference type="PROSITE" id="PS50995"/>
    </source>
</evidence>
<dbReference type="SMART" id="SM00347">
    <property type="entry name" value="HTH_MARR"/>
    <property type="match status" value="1"/>
</dbReference>
<dbReference type="Proteomes" id="UP000603904">
    <property type="component" value="Unassembled WGS sequence"/>
</dbReference>
<dbReference type="InterPro" id="IPR001845">
    <property type="entry name" value="HTH_ArsR_DNA-bd_dom"/>
</dbReference>
<dbReference type="Gene3D" id="1.10.10.10">
    <property type="entry name" value="Winged helix-like DNA-binding domain superfamily/Winged helix DNA-binding domain"/>
    <property type="match status" value="1"/>
</dbReference>
<reference evidence="2 3" key="1">
    <citation type="submission" date="2021-01" db="EMBL/GenBank/DDBJ databases">
        <title>Whole genome shotgun sequence of Microbispora corallina NBRC 16416.</title>
        <authorList>
            <person name="Komaki H."/>
            <person name="Tamura T."/>
        </authorList>
    </citation>
    <scope>NUCLEOTIDE SEQUENCE [LARGE SCALE GENOMIC DNA]</scope>
    <source>
        <strain evidence="2 3">NBRC 16416</strain>
    </source>
</reference>
<keyword evidence="3" id="KW-1185">Reference proteome</keyword>
<dbReference type="InterPro" id="IPR011991">
    <property type="entry name" value="ArsR-like_HTH"/>
</dbReference>
<protein>
    <submittedName>
        <fullName evidence="2">Transcriptional regulator</fullName>
    </submittedName>
</protein>
<dbReference type="InterPro" id="IPR000835">
    <property type="entry name" value="HTH_MarR-typ"/>
</dbReference>
<evidence type="ECO:0000313" key="2">
    <source>
        <dbReference type="EMBL" id="GIH38781.1"/>
    </source>
</evidence>
<dbReference type="PANTHER" id="PTHR33164">
    <property type="entry name" value="TRANSCRIPTIONAL REGULATOR, MARR FAMILY"/>
    <property type="match status" value="1"/>
</dbReference>
<dbReference type="PROSITE" id="PS50995">
    <property type="entry name" value="HTH_MARR_2"/>
    <property type="match status" value="1"/>
</dbReference>
<proteinExistence type="predicted"/>
<evidence type="ECO:0000313" key="3">
    <source>
        <dbReference type="Proteomes" id="UP000603904"/>
    </source>
</evidence>
<dbReference type="CDD" id="cd00090">
    <property type="entry name" value="HTH_ARSR"/>
    <property type="match status" value="1"/>
</dbReference>
<dbReference type="InterPro" id="IPR039422">
    <property type="entry name" value="MarR/SlyA-like"/>
</dbReference>
<sequence length="167" mass="18454">MTNATTDAVIGAGGRPGVEASDDAYHEVEHQLAVLFRRAHALSAEMSRRIHPELDPGAYGLLIFIGQGDPVRPSDLAAHLGVGKATISRQLKVLGELGLVTREPDPDDGRAHLLALTDEGRQRLENARTARQRRFRALLDSWPEDEVRSLARMLARFNNLTREMTEV</sequence>